<dbReference type="Pfam" id="PF05170">
    <property type="entry name" value="AsmA"/>
    <property type="match status" value="1"/>
</dbReference>
<sequence length="662" mass="67124">MKKYIPFLLVPVALAMAAGVLAPKLASEETLRAEARAMIASATGAEPVLDGPVSFAVLPWPSLSIGGVSLEDPRARLDVPNVRVVLDLLPLLAGRARADHIELTDAKLTLADPGDGLAALGGFIAALGTAGSRGDLVIINGSVGIARGSAVDMLVPQADLTVGWRGGGSVEVAGKAVWRDETVEIDGRLTGLRALAIGEVGGLTLSLTAPLASATFNGGARLAGGPVVSGDLNVAAGQLRDALTWLGMDAPTERGFGAFELRAMALLSAQGAMLSQARLDLDGNSGIGAFNLRIDGARPMLQGSLASETIDLSPYGELSLSSPHQGGWSREAIDLGPTQALDVELRLSAGRVRLGDADLQRMAASATAKGGRLSLTIGEAEAWGGLFRASVQLSPRPAGPGMNVRVDLSADDVALGAALGELFRFQRLEGTGSFRLSAMGGGTSFMDIAKGLGGAFTLTGSKGGLVGIDVGRILARLEKRPLSGGDLRGGRTPFADIEVDARIADGIVKLDRLDLSSDTLHVALAGESPVASRALDLSGVAELVRARTAAKAEARTSDARSGASPNTLGSGGEGAPAVAGVVASLTGAGTPAVPANGAELSSPPAPPPSSSVAFALPFIVRGDWQRPIVLPDPQALIRRSGAGRALLGTSEKLDVSAPAPAP</sequence>
<reference evidence="4 5" key="1">
    <citation type="submission" date="2019-03" db="EMBL/GenBank/DDBJ databases">
        <title>Genomic Encyclopedia of Type Strains, Phase IV (KMG-IV): sequencing the most valuable type-strain genomes for metagenomic binning, comparative biology and taxonomic classification.</title>
        <authorList>
            <person name="Goeker M."/>
        </authorList>
    </citation>
    <scope>NUCLEOTIDE SEQUENCE [LARGE SCALE GENOMIC DNA]</scope>
    <source>
        <strain evidence="4 5">DSM 101</strain>
    </source>
</reference>
<evidence type="ECO:0000259" key="3">
    <source>
        <dbReference type="Pfam" id="PF05170"/>
    </source>
</evidence>
<dbReference type="AlphaFoldDB" id="A0A4R1IAB6"/>
<gene>
    <name evidence="4" type="ORF">EV667_1299</name>
</gene>
<organism evidence="4 5">
    <name type="scientific">Ancylobacter aquaticus</name>
    <dbReference type="NCBI Taxonomy" id="100"/>
    <lineage>
        <taxon>Bacteria</taxon>
        <taxon>Pseudomonadati</taxon>
        <taxon>Pseudomonadota</taxon>
        <taxon>Alphaproteobacteria</taxon>
        <taxon>Hyphomicrobiales</taxon>
        <taxon>Xanthobacteraceae</taxon>
        <taxon>Ancylobacter</taxon>
    </lineage>
</organism>
<dbReference type="RefSeq" id="WP_131834428.1">
    <property type="nucleotide sequence ID" value="NZ_SMFY01000001.1"/>
</dbReference>
<protein>
    <submittedName>
        <fullName evidence="4">AsmA protein</fullName>
    </submittedName>
</protein>
<keyword evidence="5" id="KW-1185">Reference proteome</keyword>
<dbReference type="OrthoDB" id="5439561at2"/>
<feature type="chain" id="PRO_5020604342" evidence="2">
    <location>
        <begin position="18"/>
        <end position="662"/>
    </location>
</feature>
<accession>A0A4R1IAB6</accession>
<dbReference type="PANTHER" id="PTHR30441">
    <property type="entry name" value="DUF748 DOMAIN-CONTAINING PROTEIN"/>
    <property type="match status" value="1"/>
</dbReference>
<dbReference type="GO" id="GO:0005886">
    <property type="term" value="C:plasma membrane"/>
    <property type="evidence" value="ECO:0007669"/>
    <property type="project" value="TreeGrafter"/>
</dbReference>
<comment type="caution">
    <text evidence="4">The sequence shown here is derived from an EMBL/GenBank/DDBJ whole genome shotgun (WGS) entry which is preliminary data.</text>
</comment>
<dbReference type="Proteomes" id="UP000295030">
    <property type="component" value="Unassembled WGS sequence"/>
</dbReference>
<feature type="domain" description="AsmA" evidence="3">
    <location>
        <begin position="328"/>
        <end position="510"/>
    </location>
</feature>
<dbReference type="PANTHER" id="PTHR30441:SF4">
    <property type="entry name" value="PROTEIN ASMA"/>
    <property type="match status" value="1"/>
</dbReference>
<proteinExistence type="predicted"/>
<feature type="region of interest" description="Disordered" evidence="1">
    <location>
        <begin position="551"/>
        <end position="574"/>
    </location>
</feature>
<evidence type="ECO:0000256" key="2">
    <source>
        <dbReference type="SAM" id="SignalP"/>
    </source>
</evidence>
<evidence type="ECO:0000256" key="1">
    <source>
        <dbReference type="SAM" id="MobiDB-lite"/>
    </source>
</evidence>
<feature type="signal peptide" evidence="2">
    <location>
        <begin position="1"/>
        <end position="17"/>
    </location>
</feature>
<dbReference type="EMBL" id="SMFY01000001">
    <property type="protein sequence ID" value="TCK31193.1"/>
    <property type="molecule type" value="Genomic_DNA"/>
</dbReference>
<evidence type="ECO:0000313" key="5">
    <source>
        <dbReference type="Proteomes" id="UP000295030"/>
    </source>
</evidence>
<evidence type="ECO:0000313" key="4">
    <source>
        <dbReference type="EMBL" id="TCK31193.1"/>
    </source>
</evidence>
<dbReference type="InterPro" id="IPR007844">
    <property type="entry name" value="AsmA"/>
</dbReference>
<dbReference type="GO" id="GO:0090313">
    <property type="term" value="P:regulation of protein targeting to membrane"/>
    <property type="evidence" value="ECO:0007669"/>
    <property type="project" value="TreeGrafter"/>
</dbReference>
<name>A0A4R1IAB6_ANCAQ</name>
<dbReference type="InterPro" id="IPR052894">
    <property type="entry name" value="AsmA-related"/>
</dbReference>
<keyword evidence="2" id="KW-0732">Signal</keyword>